<organism evidence="6 7">
    <name type="scientific">Aquiflexum balticum DSM 16537</name>
    <dbReference type="NCBI Taxonomy" id="758820"/>
    <lineage>
        <taxon>Bacteria</taxon>
        <taxon>Pseudomonadati</taxon>
        <taxon>Bacteroidota</taxon>
        <taxon>Cytophagia</taxon>
        <taxon>Cytophagales</taxon>
        <taxon>Cyclobacteriaceae</taxon>
        <taxon>Aquiflexum</taxon>
    </lineage>
</organism>
<dbReference type="CDD" id="cd16026">
    <property type="entry name" value="GALNS_like"/>
    <property type="match status" value="1"/>
</dbReference>
<feature type="domain" description="Sulfatase N-terminal" evidence="5">
    <location>
        <begin position="32"/>
        <end position="334"/>
    </location>
</feature>
<evidence type="ECO:0000256" key="1">
    <source>
        <dbReference type="ARBA" id="ARBA00008779"/>
    </source>
</evidence>
<comment type="similarity">
    <text evidence="1">Belongs to the sulfatase family.</text>
</comment>
<proteinExistence type="inferred from homology"/>
<evidence type="ECO:0000313" key="6">
    <source>
        <dbReference type="EMBL" id="SMD44885.1"/>
    </source>
</evidence>
<dbReference type="InterPro" id="IPR024607">
    <property type="entry name" value="Sulfatase_CS"/>
</dbReference>
<dbReference type="AlphaFoldDB" id="A0A1W2H7J7"/>
<dbReference type="EMBL" id="LT838813">
    <property type="protein sequence ID" value="SMD44885.1"/>
    <property type="molecule type" value="Genomic_DNA"/>
</dbReference>
<reference evidence="7" key="1">
    <citation type="submission" date="2017-04" db="EMBL/GenBank/DDBJ databases">
        <authorList>
            <person name="Varghese N."/>
            <person name="Submissions S."/>
        </authorList>
    </citation>
    <scope>NUCLEOTIDE SEQUENCE [LARGE SCALE GENOMIC DNA]</scope>
    <source>
        <strain evidence="7">DSM 16537</strain>
    </source>
</reference>
<keyword evidence="7" id="KW-1185">Reference proteome</keyword>
<evidence type="ECO:0000259" key="5">
    <source>
        <dbReference type="Pfam" id="PF00884"/>
    </source>
</evidence>
<evidence type="ECO:0000256" key="4">
    <source>
        <dbReference type="ARBA" id="ARBA00022837"/>
    </source>
</evidence>
<sequence>MDSIISKILRTIFIFIIMVSCKSKDSKEPIGPNIIFILTDDQGYGDLGSFGSETIETPNIDNLAKEGVRFTDFYVHPICSPTRAAFLTGCYAPRAGFPDVHLWGSPFGLNPDEITIAEILKTKNYSTACIGKWHLGDEDVFAPNQQGFDYFYGIRLVNGTQKFENFSVPFYRNDSLLTMRPDHSRMTHDFTEESLSFIDRNKQNPFFLYLAYTMPHVPVYPGENFRGKSGHGLYADAIEEIDWNVGRIVEKLKAEGIEENTLIIFASDNGPWAGFGEQSGSAGELRGSKITTWEGGVRVPMIMKWKNTLPAGLVYSEITGVIDMAPTIAAAAGASMPDDRVIDGKNLLPYILDQKNEKKPHDVYYHYAGTWLQAVRSGKWKLHFARPEIRPGRYGECAGWHTNNAGILNEDLLFNLETDIEETKNLASEFPEIVQELKNMAQMARDDIGDYGIKGKNSRPTGSTYLELIDITQYPNSEYARKVEKEMLTEMLDFQRKRFDKLSNSNKPLNSQESEELEFYKEKLNL</sequence>
<dbReference type="PANTHER" id="PTHR42693:SF53">
    <property type="entry name" value="ENDO-4-O-SULFATASE"/>
    <property type="match status" value="1"/>
</dbReference>
<dbReference type="GO" id="GO:0046872">
    <property type="term" value="F:metal ion binding"/>
    <property type="evidence" value="ECO:0007669"/>
    <property type="project" value="UniProtKB-KW"/>
</dbReference>
<dbReference type="Gene3D" id="3.40.720.10">
    <property type="entry name" value="Alkaline Phosphatase, subunit A"/>
    <property type="match status" value="1"/>
</dbReference>
<dbReference type="SUPFAM" id="SSF53649">
    <property type="entry name" value="Alkaline phosphatase-like"/>
    <property type="match status" value="1"/>
</dbReference>
<dbReference type="Proteomes" id="UP000192333">
    <property type="component" value="Chromosome I"/>
</dbReference>
<dbReference type="InterPro" id="IPR017850">
    <property type="entry name" value="Alkaline_phosphatase_core_sf"/>
</dbReference>
<evidence type="ECO:0000313" key="7">
    <source>
        <dbReference type="Proteomes" id="UP000192333"/>
    </source>
</evidence>
<evidence type="ECO:0000256" key="3">
    <source>
        <dbReference type="ARBA" id="ARBA00022801"/>
    </source>
</evidence>
<keyword evidence="2" id="KW-0479">Metal-binding</keyword>
<dbReference type="GO" id="GO:0004065">
    <property type="term" value="F:arylsulfatase activity"/>
    <property type="evidence" value="ECO:0007669"/>
    <property type="project" value="TreeGrafter"/>
</dbReference>
<keyword evidence="3" id="KW-0378">Hydrolase</keyword>
<dbReference type="PANTHER" id="PTHR42693">
    <property type="entry name" value="ARYLSULFATASE FAMILY MEMBER"/>
    <property type="match status" value="1"/>
</dbReference>
<protein>
    <submittedName>
        <fullName evidence="6">Arylsulfatase A</fullName>
    </submittedName>
</protein>
<name>A0A1W2H7J7_9BACT</name>
<dbReference type="Gene3D" id="3.30.1120.10">
    <property type="match status" value="1"/>
</dbReference>
<gene>
    <name evidence="6" type="ORF">SAMN00777080_3521</name>
</gene>
<dbReference type="STRING" id="758820.SAMN00777080_3521"/>
<dbReference type="PROSITE" id="PS51257">
    <property type="entry name" value="PROKAR_LIPOPROTEIN"/>
    <property type="match status" value="1"/>
</dbReference>
<dbReference type="InterPro" id="IPR000917">
    <property type="entry name" value="Sulfatase_N"/>
</dbReference>
<dbReference type="Pfam" id="PF14707">
    <property type="entry name" value="Sulfatase_C"/>
    <property type="match status" value="1"/>
</dbReference>
<keyword evidence="4" id="KW-0106">Calcium</keyword>
<dbReference type="InterPro" id="IPR050738">
    <property type="entry name" value="Sulfatase"/>
</dbReference>
<dbReference type="PROSITE" id="PS00523">
    <property type="entry name" value="SULFATASE_1"/>
    <property type="match status" value="1"/>
</dbReference>
<accession>A0A1W2H7J7</accession>
<evidence type="ECO:0000256" key="2">
    <source>
        <dbReference type="ARBA" id="ARBA00022723"/>
    </source>
</evidence>
<dbReference type="Pfam" id="PF00884">
    <property type="entry name" value="Sulfatase"/>
    <property type="match status" value="1"/>
</dbReference>